<protein>
    <submittedName>
        <fullName evidence="3">Uncharacterized protein</fullName>
    </submittedName>
</protein>
<name>A0A8S0WXL6_CYCAE</name>
<gene>
    <name evidence="3" type="ORF">AAE3_LOCUS10757</name>
</gene>
<keyword evidence="2" id="KW-1133">Transmembrane helix</keyword>
<dbReference type="Proteomes" id="UP000467700">
    <property type="component" value="Unassembled WGS sequence"/>
</dbReference>
<keyword evidence="2" id="KW-0472">Membrane</keyword>
<evidence type="ECO:0000313" key="4">
    <source>
        <dbReference type="Proteomes" id="UP000467700"/>
    </source>
</evidence>
<sequence length="237" mass="25757">MQMKMVVVDDGECKEAHGGLAVPTYNLTLDFNNAQRDVHAAQMPLCSPLLANITRLCLITLLIWACLLELACAATQDTNGQDSPTLSQKKNETHNGLLCTPFGACEPCPKDAIHQPFCQPFGNRRLMHCVNSTLSPASAFDSDSDTNHPPSPPPSHTSSSHPEGEILAWESCGRIVSKETADFYEFVAANAGFALIALGIVFFRSRRMQVMHARQLAARIGLIRDDVLGAARRGVGR</sequence>
<dbReference type="OrthoDB" id="2525787at2759"/>
<comment type="caution">
    <text evidence="3">The sequence shown here is derived from an EMBL/GenBank/DDBJ whole genome shotgun (WGS) entry which is preliminary data.</text>
</comment>
<evidence type="ECO:0000313" key="3">
    <source>
        <dbReference type="EMBL" id="CAA7268346.1"/>
    </source>
</evidence>
<feature type="transmembrane region" description="Helical" evidence="2">
    <location>
        <begin position="183"/>
        <end position="203"/>
    </location>
</feature>
<keyword evidence="2" id="KW-0812">Transmembrane</keyword>
<evidence type="ECO:0000256" key="2">
    <source>
        <dbReference type="SAM" id="Phobius"/>
    </source>
</evidence>
<dbReference type="EMBL" id="CACVBS010000068">
    <property type="protein sequence ID" value="CAA7268346.1"/>
    <property type="molecule type" value="Genomic_DNA"/>
</dbReference>
<keyword evidence="4" id="KW-1185">Reference proteome</keyword>
<reference evidence="3 4" key="1">
    <citation type="submission" date="2020-01" db="EMBL/GenBank/DDBJ databases">
        <authorList>
            <person name="Gupta K D."/>
        </authorList>
    </citation>
    <scope>NUCLEOTIDE SEQUENCE [LARGE SCALE GENOMIC DNA]</scope>
</reference>
<feature type="region of interest" description="Disordered" evidence="1">
    <location>
        <begin position="140"/>
        <end position="163"/>
    </location>
</feature>
<accession>A0A8S0WXL6</accession>
<organism evidence="3 4">
    <name type="scientific">Cyclocybe aegerita</name>
    <name type="common">Black poplar mushroom</name>
    <name type="synonym">Agrocybe aegerita</name>
    <dbReference type="NCBI Taxonomy" id="1973307"/>
    <lineage>
        <taxon>Eukaryota</taxon>
        <taxon>Fungi</taxon>
        <taxon>Dikarya</taxon>
        <taxon>Basidiomycota</taxon>
        <taxon>Agaricomycotina</taxon>
        <taxon>Agaricomycetes</taxon>
        <taxon>Agaricomycetidae</taxon>
        <taxon>Agaricales</taxon>
        <taxon>Agaricineae</taxon>
        <taxon>Bolbitiaceae</taxon>
        <taxon>Cyclocybe</taxon>
    </lineage>
</organism>
<dbReference type="AlphaFoldDB" id="A0A8S0WXL6"/>
<proteinExistence type="predicted"/>
<evidence type="ECO:0000256" key="1">
    <source>
        <dbReference type="SAM" id="MobiDB-lite"/>
    </source>
</evidence>